<evidence type="ECO:0000313" key="2">
    <source>
        <dbReference type="EMBL" id="KAK4215849.1"/>
    </source>
</evidence>
<dbReference type="AlphaFoldDB" id="A0AAN6YB76"/>
<sequence length="111" mass="13334">MNNGTVHRAREQFTTTGRAKEKLESSVIAVCIQFLFYLFNLYMLIAFFTHTLQRRFWSYSWEEYHTLYLIGRLLCLTCLGRFLSSLWLSFITLNHQHIYQALYLLFCSFLL</sequence>
<evidence type="ECO:0000313" key="3">
    <source>
        <dbReference type="Proteomes" id="UP001301769"/>
    </source>
</evidence>
<dbReference type="Proteomes" id="UP001301769">
    <property type="component" value="Unassembled WGS sequence"/>
</dbReference>
<keyword evidence="1" id="KW-1133">Transmembrane helix</keyword>
<keyword evidence="1" id="KW-0472">Membrane</keyword>
<dbReference type="EMBL" id="MU858075">
    <property type="protein sequence ID" value="KAK4215849.1"/>
    <property type="molecule type" value="Genomic_DNA"/>
</dbReference>
<accession>A0AAN6YB76</accession>
<name>A0AAN6YB76_9PEZI</name>
<reference evidence="2" key="2">
    <citation type="submission" date="2023-05" db="EMBL/GenBank/DDBJ databases">
        <authorList>
            <consortium name="Lawrence Berkeley National Laboratory"/>
            <person name="Steindorff A."/>
            <person name="Hensen N."/>
            <person name="Bonometti L."/>
            <person name="Westerberg I."/>
            <person name="Brannstrom I.O."/>
            <person name="Guillou S."/>
            <person name="Cros-Aarteil S."/>
            <person name="Calhoun S."/>
            <person name="Haridas S."/>
            <person name="Kuo A."/>
            <person name="Mondo S."/>
            <person name="Pangilinan J."/>
            <person name="Riley R."/>
            <person name="Labutti K."/>
            <person name="Andreopoulos B."/>
            <person name="Lipzen A."/>
            <person name="Chen C."/>
            <person name="Yanf M."/>
            <person name="Daum C."/>
            <person name="Ng V."/>
            <person name="Clum A."/>
            <person name="Ohm R."/>
            <person name="Martin F."/>
            <person name="Silar P."/>
            <person name="Natvig D."/>
            <person name="Lalanne C."/>
            <person name="Gautier V."/>
            <person name="Ament-Velasquez S.L."/>
            <person name="Kruys A."/>
            <person name="Hutchinson M.I."/>
            <person name="Powell A.J."/>
            <person name="Barry K."/>
            <person name="Miller A.N."/>
            <person name="Grigoriev I.V."/>
            <person name="Debuchy R."/>
            <person name="Gladieux P."/>
            <person name="Thoren M.H."/>
            <person name="Johannesson H."/>
        </authorList>
    </citation>
    <scope>NUCLEOTIDE SEQUENCE</scope>
    <source>
        <strain evidence="2">PSN293</strain>
    </source>
</reference>
<evidence type="ECO:0000256" key="1">
    <source>
        <dbReference type="SAM" id="Phobius"/>
    </source>
</evidence>
<feature type="transmembrane region" description="Helical" evidence="1">
    <location>
        <begin position="27"/>
        <end position="49"/>
    </location>
</feature>
<feature type="transmembrane region" description="Helical" evidence="1">
    <location>
        <begin position="69"/>
        <end position="93"/>
    </location>
</feature>
<reference evidence="2" key="1">
    <citation type="journal article" date="2023" name="Mol. Phylogenet. Evol.">
        <title>Genome-scale phylogeny and comparative genomics of the fungal order Sordariales.</title>
        <authorList>
            <person name="Hensen N."/>
            <person name="Bonometti L."/>
            <person name="Westerberg I."/>
            <person name="Brannstrom I.O."/>
            <person name="Guillou S."/>
            <person name="Cros-Aarteil S."/>
            <person name="Calhoun S."/>
            <person name="Haridas S."/>
            <person name="Kuo A."/>
            <person name="Mondo S."/>
            <person name="Pangilinan J."/>
            <person name="Riley R."/>
            <person name="LaButti K."/>
            <person name="Andreopoulos B."/>
            <person name="Lipzen A."/>
            <person name="Chen C."/>
            <person name="Yan M."/>
            <person name="Daum C."/>
            <person name="Ng V."/>
            <person name="Clum A."/>
            <person name="Steindorff A."/>
            <person name="Ohm R.A."/>
            <person name="Martin F."/>
            <person name="Silar P."/>
            <person name="Natvig D.O."/>
            <person name="Lalanne C."/>
            <person name="Gautier V."/>
            <person name="Ament-Velasquez S.L."/>
            <person name="Kruys A."/>
            <person name="Hutchinson M.I."/>
            <person name="Powell A.J."/>
            <person name="Barry K."/>
            <person name="Miller A.N."/>
            <person name="Grigoriev I.V."/>
            <person name="Debuchy R."/>
            <person name="Gladieux P."/>
            <person name="Hiltunen Thoren M."/>
            <person name="Johannesson H."/>
        </authorList>
    </citation>
    <scope>NUCLEOTIDE SEQUENCE</scope>
    <source>
        <strain evidence="2">PSN293</strain>
    </source>
</reference>
<organism evidence="2 3">
    <name type="scientific">Rhypophila decipiens</name>
    <dbReference type="NCBI Taxonomy" id="261697"/>
    <lineage>
        <taxon>Eukaryota</taxon>
        <taxon>Fungi</taxon>
        <taxon>Dikarya</taxon>
        <taxon>Ascomycota</taxon>
        <taxon>Pezizomycotina</taxon>
        <taxon>Sordariomycetes</taxon>
        <taxon>Sordariomycetidae</taxon>
        <taxon>Sordariales</taxon>
        <taxon>Naviculisporaceae</taxon>
        <taxon>Rhypophila</taxon>
    </lineage>
</organism>
<keyword evidence="3" id="KW-1185">Reference proteome</keyword>
<gene>
    <name evidence="2" type="ORF">QBC37DRAFT_115303</name>
</gene>
<proteinExistence type="predicted"/>
<comment type="caution">
    <text evidence="2">The sequence shown here is derived from an EMBL/GenBank/DDBJ whole genome shotgun (WGS) entry which is preliminary data.</text>
</comment>
<keyword evidence="1" id="KW-0812">Transmembrane</keyword>
<protein>
    <submittedName>
        <fullName evidence="2">Uncharacterized protein</fullName>
    </submittedName>
</protein>